<evidence type="ECO:0008006" key="4">
    <source>
        <dbReference type="Google" id="ProtNLM"/>
    </source>
</evidence>
<keyword evidence="3" id="KW-1185">Reference proteome</keyword>
<evidence type="ECO:0000256" key="1">
    <source>
        <dbReference type="SAM" id="MobiDB-lite"/>
    </source>
</evidence>
<dbReference type="InterPro" id="IPR038883">
    <property type="entry name" value="AN11006-like"/>
</dbReference>
<organism evidence="2 3">
    <name type="scientific">Zymoseptoria tritici (strain ST99CH_3D7)</name>
    <dbReference type="NCBI Taxonomy" id="1276538"/>
    <lineage>
        <taxon>Eukaryota</taxon>
        <taxon>Fungi</taxon>
        <taxon>Dikarya</taxon>
        <taxon>Ascomycota</taxon>
        <taxon>Pezizomycotina</taxon>
        <taxon>Dothideomycetes</taxon>
        <taxon>Dothideomycetidae</taxon>
        <taxon>Mycosphaerellales</taxon>
        <taxon>Mycosphaerellaceae</taxon>
        <taxon>Zymoseptoria</taxon>
    </lineage>
</organism>
<feature type="compositionally biased region" description="Acidic residues" evidence="1">
    <location>
        <begin position="58"/>
        <end position="71"/>
    </location>
</feature>
<dbReference type="PANTHER" id="PTHR42085:SF1">
    <property type="entry name" value="F-BOX DOMAIN-CONTAINING PROTEIN"/>
    <property type="match status" value="1"/>
</dbReference>
<feature type="region of interest" description="Disordered" evidence="1">
    <location>
        <begin position="1"/>
        <end position="116"/>
    </location>
</feature>
<dbReference type="STRING" id="1276538.A0A1X7RWF2"/>
<dbReference type="EMBL" id="LT853697">
    <property type="protein sequence ID" value="SMQ51763.1"/>
    <property type="molecule type" value="Genomic_DNA"/>
</dbReference>
<reference evidence="2 3" key="1">
    <citation type="submission" date="2016-06" db="EMBL/GenBank/DDBJ databases">
        <authorList>
            <person name="Kjaerup R.B."/>
            <person name="Dalgaard T.S."/>
            <person name="Juul-Madsen H.R."/>
        </authorList>
    </citation>
    <scope>NUCLEOTIDE SEQUENCE [LARGE SCALE GENOMIC DNA]</scope>
</reference>
<name>A0A1X7RWF2_ZYMT9</name>
<sequence length="400" mass="45982">MPPSKKDNRAKRSASSELGKGDWATDYNSKGRAIRKCRTARKTDESPFEDSAIAISDSELDDMDDEDDGNDSDIVTVAPIRKKKRTRSPSPELRLDSEDDTGMMSDSSMSDTMTAPTAPTKTGHTTFHLTINIPTDQQGPITLHLDPKQYLSCGMPSGNTSDRLVQSNMARLNARSKSKKSKYRGFLDLPAELRNECYRYIFVSTKVFNFSTADNFSRSSAILRTCHQVHEEGRSILYSENHFHIERRARRYGSFWEKEWRELGFLPARKFLKSIGQTNSALLRNVTFMLEDATPSLSLATHTPEERRFVHDDDLMSVLRHLADHCNLQTLKLHFHGRRKVENTDDRFLEYLKLVRADEVEFVKWPPEPAWRPIESKQDQRVKLSLLECCTRKRKKFATK</sequence>
<gene>
    <name evidence="2" type="ORF">ZT3D7_G6916</name>
</gene>
<accession>A0A1X7RWF2</accession>
<dbReference type="AlphaFoldDB" id="A0A1X7RWF2"/>
<dbReference type="Proteomes" id="UP000215127">
    <property type="component" value="Chromosome 6"/>
</dbReference>
<evidence type="ECO:0000313" key="3">
    <source>
        <dbReference type="Proteomes" id="UP000215127"/>
    </source>
</evidence>
<evidence type="ECO:0000313" key="2">
    <source>
        <dbReference type="EMBL" id="SMQ51763.1"/>
    </source>
</evidence>
<dbReference type="PANTHER" id="PTHR42085">
    <property type="entry name" value="F-BOX DOMAIN-CONTAINING PROTEIN"/>
    <property type="match status" value="1"/>
</dbReference>
<feature type="compositionally biased region" description="Low complexity" evidence="1">
    <location>
        <begin position="102"/>
        <end position="114"/>
    </location>
</feature>
<proteinExistence type="predicted"/>
<protein>
    <recommendedName>
        <fullName evidence="4">F-box domain-containing protein</fullName>
    </recommendedName>
</protein>